<dbReference type="EMBL" id="LN902844">
    <property type="protein sequence ID" value="CDI98681.1"/>
    <property type="molecule type" value="Genomic_DNA"/>
</dbReference>
<organism evidence="1 2">
    <name type="scientific">Echinococcus multilocularis</name>
    <name type="common">Fox tapeworm</name>
    <dbReference type="NCBI Taxonomy" id="6211"/>
    <lineage>
        <taxon>Eukaryota</taxon>
        <taxon>Metazoa</taxon>
        <taxon>Spiralia</taxon>
        <taxon>Lophotrochozoa</taxon>
        <taxon>Platyhelminthes</taxon>
        <taxon>Cestoda</taxon>
        <taxon>Eucestoda</taxon>
        <taxon>Cyclophyllidea</taxon>
        <taxon>Taeniidae</taxon>
        <taxon>Echinococcus</taxon>
    </lineage>
</organism>
<sequence>MSSCWCTSSNRLKVKSRQFLSLLTHYNHACLPACQPASPSYTSEADDMGKSAGSDSGVGRPYCGCCKDIGEENLVDILGTRSFHSSKDRKGFPVNFGAKLRFQDFMALCYALIV</sequence>
<reference evidence="1" key="1">
    <citation type="journal article" date="2013" name="Nature">
        <title>The genomes of four tapeworm species reveal adaptations to parasitism.</title>
        <authorList>
            <person name="Tsai I.J."/>
            <person name="Zarowiecki M."/>
            <person name="Holroyd N."/>
            <person name="Garciarrubio A."/>
            <person name="Sanchez-Flores A."/>
            <person name="Brooks K.L."/>
            <person name="Tracey A."/>
            <person name="Bobes R.J."/>
            <person name="Fragoso G."/>
            <person name="Sciutto E."/>
            <person name="Aslett M."/>
            <person name="Beasley H."/>
            <person name="Bennett H.M."/>
            <person name="Cai J."/>
            <person name="Camicia F."/>
            <person name="Clark R."/>
            <person name="Cucher M."/>
            <person name="De Silva N."/>
            <person name="Day T.A."/>
            <person name="Deplazes P."/>
            <person name="Estrada K."/>
            <person name="Fernandez C."/>
            <person name="Holland P.W."/>
            <person name="Hou J."/>
            <person name="Hu S."/>
            <person name="Huckvale T."/>
            <person name="Hung S.S."/>
            <person name="Kamenetzky L."/>
            <person name="Keane J.A."/>
            <person name="Kiss F."/>
            <person name="Koziol U."/>
            <person name="Lambert O."/>
            <person name="Liu K."/>
            <person name="Luo X."/>
            <person name="Luo Y."/>
            <person name="Macchiaroli N."/>
            <person name="Nichol S."/>
            <person name="Paps J."/>
            <person name="Parkinson J."/>
            <person name="Pouchkina-Stantcheva N."/>
            <person name="Riddiford N."/>
            <person name="Rosenzvit M."/>
            <person name="Salinas G."/>
            <person name="Wasmuth J.D."/>
            <person name="Zamanian M."/>
            <person name="Zheng Y."/>
            <person name="Cai X."/>
            <person name="Soberon X."/>
            <person name="Olson P.D."/>
            <person name="Laclette J.P."/>
            <person name="Brehm K."/>
            <person name="Berriman M."/>
            <person name="Garciarrubio A."/>
            <person name="Bobes R.J."/>
            <person name="Fragoso G."/>
            <person name="Sanchez-Flores A."/>
            <person name="Estrada K."/>
            <person name="Cevallos M.A."/>
            <person name="Morett E."/>
            <person name="Gonzalez V."/>
            <person name="Portillo T."/>
            <person name="Ochoa-Leyva A."/>
            <person name="Jose M.V."/>
            <person name="Sciutto E."/>
            <person name="Landa A."/>
            <person name="Jimenez L."/>
            <person name="Valdes V."/>
            <person name="Carrero J.C."/>
            <person name="Larralde C."/>
            <person name="Morales-Montor J."/>
            <person name="Limon-Lason J."/>
            <person name="Soberon X."/>
            <person name="Laclette J.P."/>
        </authorList>
    </citation>
    <scope>NUCLEOTIDE SEQUENCE [LARGE SCALE GENOMIC DNA]</scope>
</reference>
<evidence type="ECO:0000313" key="1">
    <source>
        <dbReference type="EMBL" id="CDI98681.1"/>
    </source>
</evidence>
<keyword evidence="2" id="KW-1185">Reference proteome</keyword>
<reference evidence="1" key="2">
    <citation type="submission" date="2015-11" db="EMBL/GenBank/DDBJ databases">
        <authorList>
            <person name="Zhang Y."/>
            <person name="Guo Z."/>
        </authorList>
    </citation>
    <scope>NUCLEOTIDE SEQUENCE</scope>
</reference>
<proteinExistence type="predicted"/>
<gene>
    <name evidence="1" type="ORF">EmuJ_000255000</name>
</gene>
<accession>A0A087W1Y8</accession>
<name>A0A087W1Y8_ECHMU</name>
<dbReference type="AlphaFoldDB" id="A0A087W1Y8"/>
<dbReference type="Proteomes" id="UP000017246">
    <property type="component" value="Unassembled WGS sequence"/>
</dbReference>
<protein>
    <submittedName>
        <fullName evidence="1">Uncharacterized protein</fullName>
    </submittedName>
</protein>
<evidence type="ECO:0000313" key="2">
    <source>
        <dbReference type="Proteomes" id="UP000017246"/>
    </source>
</evidence>